<evidence type="ECO:0000256" key="1">
    <source>
        <dbReference type="ARBA" id="ARBA00004514"/>
    </source>
</evidence>
<dbReference type="InterPro" id="IPR037171">
    <property type="entry name" value="NagB/RpiA_transferase-like"/>
</dbReference>
<evidence type="ECO:0000256" key="6">
    <source>
        <dbReference type="ARBA" id="ARBA00044147"/>
    </source>
</evidence>
<keyword evidence="3" id="KW-0963">Cytoplasm</keyword>
<dbReference type="GO" id="GO:0005085">
    <property type="term" value="F:guanyl-nucleotide exchange factor activity"/>
    <property type="evidence" value="ECO:0007669"/>
    <property type="project" value="EnsemblFungi"/>
</dbReference>
<comment type="subcellular location">
    <subcellularLocation>
        <location evidence="1">Cytoplasm</location>
        <location evidence="1">Cytosol</location>
    </subcellularLocation>
</comment>
<evidence type="ECO:0000256" key="10">
    <source>
        <dbReference type="SAM" id="MobiDB-lite"/>
    </source>
</evidence>
<feature type="compositionally biased region" description="Basic and acidic residues" evidence="10">
    <location>
        <begin position="37"/>
        <end position="48"/>
    </location>
</feature>
<dbReference type="EMBL" id="KV454441">
    <property type="protein sequence ID" value="ODQ77302.1"/>
    <property type="molecule type" value="Genomic_DNA"/>
</dbReference>
<keyword evidence="5" id="KW-0648">Protein biosynthesis</keyword>
<dbReference type="GO" id="GO:0005851">
    <property type="term" value="C:eukaryotic translation initiation factor 2B complex"/>
    <property type="evidence" value="ECO:0007669"/>
    <property type="project" value="EnsemblFungi"/>
</dbReference>
<evidence type="ECO:0000256" key="3">
    <source>
        <dbReference type="ARBA" id="ARBA00022490"/>
    </source>
</evidence>
<evidence type="ECO:0000256" key="4">
    <source>
        <dbReference type="ARBA" id="ARBA00022540"/>
    </source>
</evidence>
<dbReference type="InterPro" id="IPR000649">
    <property type="entry name" value="IF-2B-related"/>
</dbReference>
<feature type="region of interest" description="Disordered" evidence="10">
    <location>
        <begin position="1"/>
        <end position="61"/>
    </location>
</feature>
<dbReference type="GO" id="GO:0005829">
    <property type="term" value="C:cytosol"/>
    <property type="evidence" value="ECO:0007669"/>
    <property type="project" value="UniProtKB-SubCell"/>
</dbReference>
<comment type="subunit">
    <text evidence="8">Component of the translation initiation factor 2B (eIF2B) complex which is a heterodecamer of two sets of five different subunits: alpha, beta, gamma, delta and epsilon. Subunits alpha, beta and delta comprise a regulatory subcomplex and subunits epsilon and gamma comprise a catalytic subcomplex. Within the complex, the hexameric regulatory complex resides at the center, with the two heterodimeric catalytic subcomplexes bound on opposite sides.</text>
</comment>
<dbReference type="InterPro" id="IPR042529">
    <property type="entry name" value="IF_2B-like_C"/>
</dbReference>
<evidence type="ECO:0000256" key="2">
    <source>
        <dbReference type="ARBA" id="ARBA00007251"/>
    </source>
</evidence>
<dbReference type="GO" id="GO:0003743">
    <property type="term" value="F:translation initiation factor activity"/>
    <property type="evidence" value="ECO:0007669"/>
    <property type="project" value="UniProtKB-KW"/>
</dbReference>
<name>A0A1E3QJQ4_9ASCO</name>
<dbReference type="GO" id="GO:0002183">
    <property type="term" value="P:cytoplasmic translational initiation"/>
    <property type="evidence" value="ECO:0007669"/>
    <property type="project" value="EnsemblFungi"/>
</dbReference>
<evidence type="ECO:0000313" key="12">
    <source>
        <dbReference type="Proteomes" id="UP000094336"/>
    </source>
</evidence>
<evidence type="ECO:0000256" key="5">
    <source>
        <dbReference type="ARBA" id="ARBA00022917"/>
    </source>
</evidence>
<protein>
    <recommendedName>
        <fullName evidence="6">Translation initiation factor eIF2B subunit delta</fullName>
    </recommendedName>
    <alternativeName>
        <fullName evidence="7">eIF2B GDP-GTP exchange factor subunit delta</fullName>
    </alternativeName>
</protein>
<dbReference type="Pfam" id="PF01008">
    <property type="entry name" value="IF-2B"/>
    <property type="match status" value="1"/>
</dbReference>
<keyword evidence="4" id="KW-0396">Initiation factor</keyword>
<evidence type="ECO:0000256" key="9">
    <source>
        <dbReference type="RuleBase" id="RU003814"/>
    </source>
</evidence>
<reference evidence="12" key="1">
    <citation type="submission" date="2016-05" db="EMBL/GenBank/DDBJ databases">
        <title>Comparative genomics of biotechnologically important yeasts.</title>
        <authorList>
            <consortium name="DOE Joint Genome Institute"/>
            <person name="Riley R."/>
            <person name="Haridas S."/>
            <person name="Wolfe K.H."/>
            <person name="Lopes M.R."/>
            <person name="Hittinger C.T."/>
            <person name="Goker M."/>
            <person name="Salamov A."/>
            <person name="Wisecaver J."/>
            <person name="Long T.M."/>
            <person name="Aerts A.L."/>
            <person name="Barry K."/>
            <person name="Choi C."/>
            <person name="Clum A."/>
            <person name="Coughlan A.Y."/>
            <person name="Deshpande S."/>
            <person name="Douglass A.P."/>
            <person name="Hanson S.J."/>
            <person name="Klenk H.-P."/>
            <person name="Labutti K."/>
            <person name="Lapidus A."/>
            <person name="Lindquist E."/>
            <person name="Lipzen A."/>
            <person name="Meier-Kolthoff J.P."/>
            <person name="Ohm R.A."/>
            <person name="Otillar R.P."/>
            <person name="Pangilinan J."/>
            <person name="Peng Y."/>
            <person name="Rokas A."/>
            <person name="Rosa C.A."/>
            <person name="Scheuner C."/>
            <person name="Sibirny A.A."/>
            <person name="Slot J.C."/>
            <person name="Stielow J.B."/>
            <person name="Sun H."/>
            <person name="Kurtzman C.P."/>
            <person name="Blackwell M."/>
            <person name="Grigoriev I.V."/>
            <person name="Jeffries T.W."/>
        </authorList>
    </citation>
    <scope>NUCLEOTIDE SEQUENCE [LARGE SCALE GENOMIC DNA]</scope>
    <source>
        <strain evidence="12">NRRL Y-12698</strain>
    </source>
</reference>
<dbReference type="SUPFAM" id="SSF100950">
    <property type="entry name" value="NagB/RpiA/CoA transferase-like"/>
    <property type="match status" value="1"/>
</dbReference>
<dbReference type="Gene3D" id="3.40.50.10470">
    <property type="entry name" value="Translation initiation factor eif-2b, domain 2"/>
    <property type="match status" value="1"/>
</dbReference>
<organism evidence="11 12">
    <name type="scientific">Babjeviella inositovora NRRL Y-12698</name>
    <dbReference type="NCBI Taxonomy" id="984486"/>
    <lineage>
        <taxon>Eukaryota</taxon>
        <taxon>Fungi</taxon>
        <taxon>Dikarya</taxon>
        <taxon>Ascomycota</taxon>
        <taxon>Saccharomycotina</taxon>
        <taxon>Pichiomycetes</taxon>
        <taxon>Serinales incertae sedis</taxon>
        <taxon>Babjeviella</taxon>
    </lineage>
</organism>
<dbReference type="STRING" id="984486.A0A1E3QJQ4"/>
<sequence length="492" mass="54408">MSEPQETKAVPKTVPKTGPKSEATAPEAPVGELTGKQLKDLKKQEKAAKRAATKESIGIAPINPAAAASKEKQQAKTQTAVKKQITQAQIKPAGSTKKIPPLFSHLDRKESKALKFNPEIANIVHPEILSLFLKFQNYRVVGSTARVLAMLDAFKVLIHDYTTPENTTLQRHLTSYLSHQIDYLKNSRPLSVTMGNAIRWLKQQISVISISMSDVDAKKLICEQIDEFINEKIVITQQVIIDNASLHISNESVVLTYGFSDVLCKLFEHCANVEGKKFTLIVVDSRPLFEGKKLVRELIASNTTANINVHYVLINAISTIMDKVHTVFLGAHAMLSNGRLYSRVGTALIAMCANKRNVPVLVCAESLKFSEKIQLDSVTNNESADWKDLVKISKNAPVKTGFALEQFLQQKKAVAQTPAPVSKKQQQKTPIPEASEDVESLSAYEKRDNLYLLNVLYDLTPPEYIKKVITEMGSLPPSSVPVILREYKAGSV</sequence>
<comment type="similarity">
    <text evidence="2 9">Belongs to the eIF-2B alpha/beta/delta subunits family.</text>
</comment>
<proteinExistence type="inferred from homology"/>
<evidence type="ECO:0000256" key="7">
    <source>
        <dbReference type="ARBA" id="ARBA00044356"/>
    </source>
</evidence>
<dbReference type="RefSeq" id="XP_018982630.1">
    <property type="nucleotide sequence ID" value="XM_019129986.1"/>
</dbReference>
<evidence type="ECO:0000313" key="11">
    <source>
        <dbReference type="EMBL" id="ODQ77302.1"/>
    </source>
</evidence>
<accession>A0A1E3QJQ4</accession>
<dbReference type="PANTHER" id="PTHR10233:SF14">
    <property type="entry name" value="TRANSLATION INITIATION FACTOR EIF-2B SUBUNIT DELTA"/>
    <property type="match status" value="1"/>
</dbReference>
<feature type="region of interest" description="Disordered" evidence="10">
    <location>
        <begin position="418"/>
        <end position="437"/>
    </location>
</feature>
<keyword evidence="12" id="KW-1185">Reference proteome</keyword>
<dbReference type="OrthoDB" id="10254737at2759"/>
<gene>
    <name evidence="11" type="ORF">BABINDRAFT_163571</name>
</gene>
<dbReference type="PANTHER" id="PTHR10233">
    <property type="entry name" value="TRANSLATION INITIATION FACTOR EIF-2B"/>
    <property type="match status" value="1"/>
</dbReference>
<dbReference type="Proteomes" id="UP000094336">
    <property type="component" value="Unassembled WGS sequence"/>
</dbReference>
<dbReference type="GeneID" id="30147839"/>
<dbReference type="AlphaFoldDB" id="A0A1E3QJQ4"/>
<evidence type="ECO:0000256" key="8">
    <source>
        <dbReference type="ARBA" id="ARBA00046432"/>
    </source>
</evidence>